<name>A0AAE0ULU4_9TELE</name>
<proteinExistence type="predicted"/>
<accession>A0AAE0ULU4</accession>
<sequence length="193" mass="21591">MQDSITPEDYSRARANLKRGIRKAKQAHKLRIKEHFHNNSDPRHMWKGIQTITDHKPSIQSLPTSSAFLPDELNHFFARFDKGVIHHTRNVDPSTAVHPISLSTTEVHSALSRVDPRKSAGPDGIPGCVLRACANQLAQVFTDIFNLSLAQATVPTCLKTTTIMPVPKHSSAECQKNERFPPCCTHPHCYEVL</sequence>
<reference evidence="1" key="1">
    <citation type="submission" date="2023-06" db="EMBL/GenBank/DDBJ databases">
        <title>Male Hemibagrus guttatus genome.</title>
        <authorList>
            <person name="Bian C."/>
        </authorList>
    </citation>
    <scope>NUCLEOTIDE SEQUENCE</scope>
    <source>
        <strain evidence="1">Male_cb2023</strain>
        <tissue evidence="1">Muscle</tissue>
    </source>
</reference>
<organism evidence="1 2">
    <name type="scientific">Hemibagrus guttatus</name>
    <dbReference type="NCBI Taxonomy" id="175788"/>
    <lineage>
        <taxon>Eukaryota</taxon>
        <taxon>Metazoa</taxon>
        <taxon>Chordata</taxon>
        <taxon>Craniata</taxon>
        <taxon>Vertebrata</taxon>
        <taxon>Euteleostomi</taxon>
        <taxon>Actinopterygii</taxon>
        <taxon>Neopterygii</taxon>
        <taxon>Teleostei</taxon>
        <taxon>Ostariophysi</taxon>
        <taxon>Siluriformes</taxon>
        <taxon>Bagridae</taxon>
        <taxon>Hemibagrus</taxon>
    </lineage>
</organism>
<evidence type="ECO:0008006" key="3">
    <source>
        <dbReference type="Google" id="ProtNLM"/>
    </source>
</evidence>
<gene>
    <name evidence="1" type="ORF">QTP70_027573</name>
</gene>
<protein>
    <recommendedName>
        <fullName evidence="3">Reverse transcriptase</fullName>
    </recommendedName>
</protein>
<evidence type="ECO:0000313" key="1">
    <source>
        <dbReference type="EMBL" id="KAK3511949.1"/>
    </source>
</evidence>
<keyword evidence="2" id="KW-1185">Reference proteome</keyword>
<dbReference type="PANTHER" id="PTHR47510:SF3">
    <property type="entry name" value="ENDO_EXONUCLEASE_PHOSPHATASE DOMAIN-CONTAINING PROTEIN"/>
    <property type="match status" value="1"/>
</dbReference>
<evidence type="ECO:0000313" key="2">
    <source>
        <dbReference type="Proteomes" id="UP001274896"/>
    </source>
</evidence>
<comment type="caution">
    <text evidence="1">The sequence shown here is derived from an EMBL/GenBank/DDBJ whole genome shotgun (WGS) entry which is preliminary data.</text>
</comment>
<dbReference type="AlphaFoldDB" id="A0AAE0ULU4"/>
<dbReference type="EMBL" id="JAUCMX010000024">
    <property type="protein sequence ID" value="KAK3511949.1"/>
    <property type="molecule type" value="Genomic_DNA"/>
</dbReference>
<dbReference type="PANTHER" id="PTHR47510">
    <property type="entry name" value="REVERSE TRANSCRIPTASE DOMAIN-CONTAINING PROTEIN"/>
    <property type="match status" value="1"/>
</dbReference>
<dbReference type="Proteomes" id="UP001274896">
    <property type="component" value="Unassembled WGS sequence"/>
</dbReference>